<comment type="caution">
    <text evidence="1">The sequence shown here is derived from an EMBL/GenBank/DDBJ whole genome shotgun (WGS) entry which is preliminary data.</text>
</comment>
<accession>E6K2X2</accession>
<sequence>MSFTIVSPYAKKHRARWVLVWLGVLVLVIGGCVVGKQVQLRHEMIQIAHSEQARKEIEAGLKLEDPHAFTSQGVIHSYEVDDSSLEHNPMGGINGYLIINGDRKSDHGANLNLDRFYVDGKLGSLRVMVDDDPWLDTQIFKKYDLNTPKSTLQWVCTMIGDYGPGWIEEVESGRLGRMESDGEGGQRSVDDTLTGREMRRRFGSDWATRKMSPQKEAEVDDALRKLRQQADERYRRACKRFGIQPENEDE</sequence>
<reference evidence="1 2" key="1">
    <citation type="submission" date="2010-12" db="EMBL/GenBank/DDBJ databases">
        <authorList>
            <person name="Muzny D."/>
            <person name="Qin X."/>
            <person name="Buhay C."/>
            <person name="Dugan-Rocha S."/>
            <person name="Ding Y."/>
            <person name="Chen G."/>
            <person name="Hawes A."/>
            <person name="Holder M."/>
            <person name="Jhangiani S."/>
            <person name="Johnson A."/>
            <person name="Khan Z."/>
            <person name="Li Z."/>
            <person name="Liu W."/>
            <person name="Liu X."/>
            <person name="Perez L."/>
            <person name="Shen H."/>
            <person name="Wang Q."/>
            <person name="Watt J."/>
            <person name="Xi L."/>
            <person name="Xin Y."/>
            <person name="Zhou J."/>
            <person name="Deng J."/>
            <person name="Jiang H."/>
            <person name="Liu Y."/>
            <person name="Qu J."/>
            <person name="Song X.-Z."/>
            <person name="Zhang L."/>
            <person name="Villasana D."/>
            <person name="Johnson A."/>
            <person name="Liu J."/>
            <person name="Liyanage D."/>
            <person name="Lorensuhewa L."/>
            <person name="Robinson T."/>
            <person name="Song A."/>
            <person name="Song B.-B."/>
            <person name="Dinh H."/>
            <person name="Thornton R."/>
            <person name="Coyle M."/>
            <person name="Francisco L."/>
            <person name="Jackson L."/>
            <person name="Javaid M."/>
            <person name="Korchina V."/>
            <person name="Kovar C."/>
            <person name="Mata R."/>
            <person name="Mathew T."/>
            <person name="Ngo R."/>
            <person name="Nguyen L."/>
            <person name="Nguyen N."/>
            <person name="Okwuonu G."/>
            <person name="Ongeri F."/>
            <person name="Pham C."/>
            <person name="Simmons D."/>
            <person name="Wilczek-Boney K."/>
            <person name="Hale W."/>
            <person name="Jakkamsetti A."/>
            <person name="Pham P."/>
            <person name="Ruth R."/>
            <person name="San Lucas F."/>
            <person name="Warren J."/>
            <person name="Zhang J."/>
            <person name="Zhao Z."/>
            <person name="Zhou C."/>
            <person name="Zhu D."/>
            <person name="Lee S."/>
            <person name="Bess C."/>
            <person name="Blankenburg K."/>
            <person name="Forbes L."/>
            <person name="Fu Q."/>
            <person name="Gubbala S."/>
            <person name="Hirani K."/>
            <person name="Jayaseelan J.C."/>
            <person name="Lara F."/>
            <person name="Munidasa M."/>
            <person name="Palculict T."/>
            <person name="Patil S."/>
            <person name="Pu L.-L."/>
            <person name="Saada N."/>
            <person name="Tang L."/>
            <person name="Weissenberger G."/>
            <person name="Zhu Y."/>
            <person name="Hemphill L."/>
            <person name="Shang Y."/>
            <person name="Youmans B."/>
            <person name="Ayvaz T."/>
            <person name="Ross M."/>
            <person name="Santibanez J."/>
            <person name="Aqrawi P."/>
            <person name="Gross S."/>
            <person name="Joshi V."/>
            <person name="Fowler G."/>
            <person name="Nazareth L."/>
            <person name="Reid J."/>
            <person name="Worley K."/>
            <person name="Petrosino J."/>
            <person name="Highlander S."/>
            <person name="Gibbs R."/>
        </authorList>
    </citation>
    <scope>NUCLEOTIDE SEQUENCE [LARGE SCALE GENOMIC DNA]</scope>
    <source>
        <strain evidence="1 2">DSM 10105</strain>
    </source>
</reference>
<dbReference type="EMBL" id="AEON01000002">
    <property type="protein sequence ID" value="EFT82676.1"/>
    <property type="molecule type" value="Genomic_DNA"/>
</dbReference>
<dbReference type="InterPro" id="IPR010738">
    <property type="entry name" value="DUF1310"/>
</dbReference>
<dbReference type="AlphaFoldDB" id="E6K2X2"/>
<dbReference type="PATRIC" id="fig|864564.6.peg.342"/>
<organism evidence="1 2">
    <name type="scientific">Parascardovia denticolens DSM 10105 = JCM 12538</name>
    <dbReference type="NCBI Taxonomy" id="864564"/>
    <lineage>
        <taxon>Bacteria</taxon>
        <taxon>Bacillati</taxon>
        <taxon>Actinomycetota</taxon>
        <taxon>Actinomycetes</taxon>
        <taxon>Bifidobacteriales</taxon>
        <taxon>Bifidobacteriaceae</taxon>
        <taxon>Parascardovia</taxon>
    </lineage>
</organism>
<dbReference type="Proteomes" id="UP000004946">
    <property type="component" value="Chromosome"/>
</dbReference>
<evidence type="ECO:0000313" key="1">
    <source>
        <dbReference type="EMBL" id="EFT82676.1"/>
    </source>
</evidence>
<name>E6K2X2_PARDN</name>
<dbReference type="KEGG" id="pdo:PSDT_0312"/>
<dbReference type="HOGENOM" id="CLU_1110573_0_0_11"/>
<keyword evidence="2" id="KW-1185">Reference proteome</keyword>
<dbReference type="RefSeq" id="WP_006290661.1">
    <property type="nucleotide sequence ID" value="NZ_AP012333.1"/>
</dbReference>
<protein>
    <submittedName>
        <fullName evidence="1">Uncharacterized protein</fullName>
    </submittedName>
</protein>
<evidence type="ECO:0000313" key="2">
    <source>
        <dbReference type="Proteomes" id="UP000004946"/>
    </source>
</evidence>
<dbReference type="eggNOG" id="ENOG502ZTFE">
    <property type="taxonomic scope" value="Bacteria"/>
</dbReference>
<proteinExistence type="predicted"/>
<gene>
    <name evidence="1" type="ORF">HMPREF0620_1361</name>
</gene>
<dbReference type="Pfam" id="PF07006">
    <property type="entry name" value="DUF1310"/>
    <property type="match status" value="1"/>
</dbReference>